<dbReference type="EMBL" id="MFIE01000022">
    <property type="protein sequence ID" value="OGF82338.1"/>
    <property type="molecule type" value="Genomic_DNA"/>
</dbReference>
<keyword evidence="4 5" id="KW-0234">DNA repair</keyword>
<gene>
    <name evidence="7" type="ORF">A3B18_00075</name>
</gene>
<dbReference type="InterPro" id="IPR036995">
    <property type="entry name" value="MPG_sf"/>
</dbReference>
<dbReference type="CDD" id="cd00540">
    <property type="entry name" value="AAG"/>
    <property type="match status" value="1"/>
</dbReference>
<dbReference type="PANTHER" id="PTHR10429:SF0">
    <property type="entry name" value="DNA-3-METHYLADENINE GLYCOSYLASE"/>
    <property type="match status" value="1"/>
</dbReference>
<dbReference type="GO" id="GO:0003677">
    <property type="term" value="F:DNA binding"/>
    <property type="evidence" value="ECO:0007669"/>
    <property type="project" value="InterPro"/>
</dbReference>
<keyword evidence="3 5" id="KW-0378">Hydrolase</keyword>
<sequence>MKMGKDFFARDTLLVAKELLGKKLVRVHRGKRIEGIISEVEAYHGLLDKASHASRGKTPRTTVMFGEAGVIYIYLIYGMYYCLNIVTGDKEFPAAVLIRGVFSETENINGPGKVCRFFRIDKSLNAMALSKKTGLWMEEGRLIPKKDIAHSPRVGVAYAGPVWSQKPWRFYIKNNPYPSSPRGAIL</sequence>
<dbReference type="InterPro" id="IPR011034">
    <property type="entry name" value="Formyl_transferase-like_C_sf"/>
</dbReference>
<keyword evidence="6" id="KW-0812">Transmembrane</keyword>
<dbReference type="EC" id="3.2.2.-" evidence="5"/>
<dbReference type="InterPro" id="IPR003180">
    <property type="entry name" value="MPG"/>
</dbReference>
<dbReference type="SUPFAM" id="SSF50486">
    <property type="entry name" value="FMT C-terminal domain-like"/>
    <property type="match status" value="1"/>
</dbReference>
<proteinExistence type="inferred from homology"/>
<evidence type="ECO:0000256" key="5">
    <source>
        <dbReference type="HAMAP-Rule" id="MF_00527"/>
    </source>
</evidence>
<name>A0A1F5X359_9BACT</name>
<organism evidence="7 8">
    <name type="scientific">Candidatus Giovannonibacteria bacterium RIFCSPLOWO2_01_FULL_46_13</name>
    <dbReference type="NCBI Taxonomy" id="1798352"/>
    <lineage>
        <taxon>Bacteria</taxon>
        <taxon>Candidatus Giovannoniibacteriota</taxon>
    </lineage>
</organism>
<keyword evidence="6" id="KW-1133">Transmembrane helix</keyword>
<comment type="similarity">
    <text evidence="1 5">Belongs to the DNA glycosylase MPG family.</text>
</comment>
<feature type="transmembrane region" description="Helical" evidence="6">
    <location>
        <begin position="62"/>
        <end position="81"/>
    </location>
</feature>
<dbReference type="GO" id="GO:0006284">
    <property type="term" value="P:base-excision repair"/>
    <property type="evidence" value="ECO:0007669"/>
    <property type="project" value="InterPro"/>
</dbReference>
<evidence type="ECO:0000313" key="7">
    <source>
        <dbReference type="EMBL" id="OGF82338.1"/>
    </source>
</evidence>
<evidence type="ECO:0000256" key="3">
    <source>
        <dbReference type="ARBA" id="ARBA00022801"/>
    </source>
</evidence>
<comment type="caution">
    <text evidence="7">The sequence shown here is derived from an EMBL/GenBank/DDBJ whole genome shotgun (WGS) entry which is preliminary data.</text>
</comment>
<reference evidence="7 8" key="1">
    <citation type="journal article" date="2016" name="Nat. Commun.">
        <title>Thousands of microbial genomes shed light on interconnected biogeochemical processes in an aquifer system.</title>
        <authorList>
            <person name="Anantharaman K."/>
            <person name="Brown C.T."/>
            <person name="Hug L.A."/>
            <person name="Sharon I."/>
            <person name="Castelle C.J."/>
            <person name="Probst A.J."/>
            <person name="Thomas B.C."/>
            <person name="Singh A."/>
            <person name="Wilkins M.J."/>
            <person name="Karaoz U."/>
            <person name="Brodie E.L."/>
            <person name="Williams K.H."/>
            <person name="Hubbard S.S."/>
            <person name="Banfield J.F."/>
        </authorList>
    </citation>
    <scope>NUCLEOTIDE SEQUENCE [LARGE SCALE GENOMIC DNA]</scope>
</reference>
<dbReference type="AlphaFoldDB" id="A0A1F5X359"/>
<dbReference type="Proteomes" id="UP000178684">
    <property type="component" value="Unassembled WGS sequence"/>
</dbReference>
<dbReference type="PANTHER" id="PTHR10429">
    <property type="entry name" value="DNA-3-METHYLADENINE GLYCOSYLASE"/>
    <property type="match status" value="1"/>
</dbReference>
<dbReference type="Pfam" id="PF02245">
    <property type="entry name" value="Pur_DNA_glyco"/>
    <property type="match status" value="1"/>
</dbReference>
<keyword evidence="6" id="KW-0472">Membrane</keyword>
<accession>A0A1F5X359</accession>
<dbReference type="HAMAP" id="MF_00527">
    <property type="entry name" value="3MGH"/>
    <property type="match status" value="1"/>
</dbReference>
<dbReference type="GO" id="GO:0003905">
    <property type="term" value="F:alkylbase DNA N-glycosylase activity"/>
    <property type="evidence" value="ECO:0007669"/>
    <property type="project" value="InterPro"/>
</dbReference>
<evidence type="ECO:0000256" key="1">
    <source>
        <dbReference type="ARBA" id="ARBA00009232"/>
    </source>
</evidence>
<evidence type="ECO:0000256" key="2">
    <source>
        <dbReference type="ARBA" id="ARBA00022763"/>
    </source>
</evidence>
<evidence type="ECO:0000313" key="8">
    <source>
        <dbReference type="Proteomes" id="UP000178684"/>
    </source>
</evidence>
<evidence type="ECO:0000256" key="4">
    <source>
        <dbReference type="ARBA" id="ARBA00023204"/>
    </source>
</evidence>
<keyword evidence="2 5" id="KW-0227">DNA damage</keyword>
<dbReference type="Gene3D" id="3.10.300.10">
    <property type="entry name" value="Methylpurine-DNA glycosylase (MPG)"/>
    <property type="match status" value="2"/>
</dbReference>
<evidence type="ECO:0000256" key="6">
    <source>
        <dbReference type="SAM" id="Phobius"/>
    </source>
</evidence>
<protein>
    <recommendedName>
        <fullName evidence="5">Putative 3-methyladenine DNA glycosylase</fullName>
        <ecNumber evidence="5">3.2.2.-</ecNumber>
    </recommendedName>
</protein>